<organism evidence="2">
    <name type="scientific">Erwinia billingiae (strain Eb661)</name>
    <dbReference type="NCBI Taxonomy" id="634500"/>
    <lineage>
        <taxon>Bacteria</taxon>
        <taxon>Pseudomonadati</taxon>
        <taxon>Pseudomonadota</taxon>
        <taxon>Gammaproteobacteria</taxon>
        <taxon>Enterobacterales</taxon>
        <taxon>Erwiniaceae</taxon>
        <taxon>Erwinia</taxon>
    </lineage>
</organism>
<protein>
    <submittedName>
        <fullName evidence="1">Uncharacterized protein</fullName>
    </submittedName>
</protein>
<reference evidence="1 2" key="1">
    <citation type="journal article" date="2010" name="BMC Genomics">
        <title>Genome comparison of the epiphytic bacteria Erwinia billingiae and E. tasmaniensis with the pear pathogen E. pyrifoliae.</title>
        <authorList>
            <person name="Kube M."/>
            <person name="Migdoll A.M."/>
            <person name="Gehring I."/>
            <person name="Heitmann K."/>
            <person name="Mayer Y."/>
            <person name="Kuhl H."/>
            <person name="Knaust F."/>
            <person name="Geider K."/>
            <person name="Reinhardt R."/>
        </authorList>
    </citation>
    <scope>NUCLEOTIDE SEQUENCE [LARGE SCALE GENOMIC DNA]</scope>
    <source>
        <strain evidence="1 2">Eb661</strain>
        <plasmid evidence="1">pEB170</plasmid>
    </source>
</reference>
<dbReference type="KEGG" id="ebi:EbC_pEb17200930"/>
<dbReference type="HOGENOM" id="CLU_3251220_0_0_6"/>
<dbReference type="Proteomes" id="UP000008793">
    <property type="component" value="Plasmid pEB170"/>
</dbReference>
<dbReference type="AlphaFoldDB" id="D8MJU8"/>
<keyword evidence="2" id="KW-1185">Reference proteome</keyword>
<sequence>MARISASQGALTAGAGTTLLKRLRTGPSRVGKWAVISAELSD</sequence>
<name>D8MJU8_ERWBE</name>
<accession>D8MJU8</accession>
<keyword evidence="1" id="KW-0614">Plasmid</keyword>
<gene>
    <name evidence="1" type="ordered locus">EbC_pEb17200930</name>
</gene>
<proteinExistence type="predicted"/>
<dbReference type="EMBL" id="FP236830">
    <property type="protein sequence ID" value="CAX53546.1"/>
    <property type="molecule type" value="Genomic_DNA"/>
</dbReference>
<evidence type="ECO:0000313" key="1">
    <source>
        <dbReference type="EMBL" id="CAX53546.1"/>
    </source>
</evidence>
<geneLocation type="plasmid" evidence="1 2">
    <name>pEB170</name>
</geneLocation>
<evidence type="ECO:0000313" key="2">
    <source>
        <dbReference type="Proteomes" id="UP000008793"/>
    </source>
</evidence>